<dbReference type="EMBL" id="LANR01000001">
    <property type="protein sequence ID" value="KJV61506.1"/>
    <property type="molecule type" value="Genomic_DNA"/>
</dbReference>
<evidence type="ECO:0000313" key="1">
    <source>
        <dbReference type="EMBL" id="KJV61506.1"/>
    </source>
</evidence>
<keyword evidence="2" id="KW-1185">Reference proteome</keyword>
<name>A0A0F3N0L5_RICAM</name>
<reference evidence="1 2" key="1">
    <citation type="submission" date="2015-01" db="EMBL/GenBank/DDBJ databases">
        <title>Genome Sequencing of Rickettsiales.</title>
        <authorList>
            <person name="Daugherty S.C."/>
            <person name="Su Q."/>
            <person name="Abolude K."/>
            <person name="Beier-Sexton M."/>
            <person name="Carlyon J.A."/>
            <person name="Carter R."/>
            <person name="Day N.P."/>
            <person name="Dumler S.J."/>
            <person name="Dyachenko V."/>
            <person name="Godinez A."/>
            <person name="Kurtti T.J."/>
            <person name="Lichay M."/>
            <person name="Mullins K.E."/>
            <person name="Ott S."/>
            <person name="Pappas-Brown V."/>
            <person name="Paris D.H."/>
            <person name="Patel P."/>
            <person name="Richards A.L."/>
            <person name="Sadzewicz L."/>
            <person name="Sears K."/>
            <person name="Seidman D."/>
            <person name="Sengamalay N."/>
            <person name="Stenos J."/>
            <person name="Tallon L.J."/>
            <person name="Vincent G."/>
            <person name="Fraser C.M."/>
            <person name="Munderloh U."/>
            <person name="Dunning-Hotopp J.C."/>
        </authorList>
    </citation>
    <scope>NUCLEOTIDE SEQUENCE [LARGE SCALE GENOMIC DNA]</scope>
    <source>
        <strain evidence="1 2">Ac/Pa</strain>
    </source>
</reference>
<gene>
    <name evidence="1" type="ORF">APHACPA_0514</name>
</gene>
<evidence type="ECO:0000313" key="2">
    <source>
        <dbReference type="Proteomes" id="UP000033556"/>
    </source>
</evidence>
<accession>A0A0F3N0L5</accession>
<proteinExistence type="predicted"/>
<comment type="caution">
    <text evidence="1">The sequence shown here is derived from an EMBL/GenBank/DDBJ whole genome shotgun (WGS) entry which is preliminary data.</text>
</comment>
<organism evidence="1 2">
    <name type="scientific">Rickettsia amblyommatis str. Ac/Pa</name>
    <dbReference type="NCBI Taxonomy" id="1359164"/>
    <lineage>
        <taxon>Bacteria</taxon>
        <taxon>Pseudomonadati</taxon>
        <taxon>Pseudomonadota</taxon>
        <taxon>Alphaproteobacteria</taxon>
        <taxon>Rickettsiales</taxon>
        <taxon>Rickettsiaceae</taxon>
        <taxon>Rickettsieae</taxon>
        <taxon>Rickettsia</taxon>
        <taxon>spotted fever group</taxon>
    </lineage>
</organism>
<protein>
    <submittedName>
        <fullName evidence="1">Uncharacterized protein</fullName>
    </submittedName>
</protein>
<dbReference type="Proteomes" id="UP000033556">
    <property type="component" value="Unassembled WGS sequence"/>
</dbReference>
<dbReference type="AlphaFoldDB" id="A0A0F3N0L5"/>
<sequence>MFDFVFYFTEHSLITKLILLTINKAYLDKFLNKIIILLVN</sequence>